<dbReference type="AlphaFoldDB" id="A0A0H3N8I4"/>
<dbReference type="Proteomes" id="UP000002068">
    <property type="component" value="Chromosome"/>
</dbReference>
<dbReference type="Gene3D" id="3.40.470.10">
    <property type="entry name" value="Uracil-DNA glycosylase-like domain"/>
    <property type="match status" value="1"/>
</dbReference>
<dbReference type="EMBL" id="FN538970">
    <property type="protein sequence ID" value="CBA60844.1"/>
    <property type="molecule type" value="Genomic_DNA"/>
</dbReference>
<organism evidence="2 3">
    <name type="scientific">Clostridioides difficile (strain CD196)</name>
    <name type="common">Peptoclostridium difficile</name>
    <dbReference type="NCBI Taxonomy" id="645462"/>
    <lineage>
        <taxon>Bacteria</taxon>
        <taxon>Bacillati</taxon>
        <taxon>Bacillota</taxon>
        <taxon>Clostridia</taxon>
        <taxon>Peptostreptococcales</taxon>
        <taxon>Peptostreptococcaceae</taxon>
        <taxon>Clostridioides</taxon>
    </lineage>
</organism>
<proteinExistence type="predicted"/>
<feature type="domain" description="Uracil-DNA glycosylase-like" evidence="1">
    <location>
        <begin position="123"/>
        <end position="202"/>
    </location>
</feature>
<sequence length="247" mass="28735">MSCFICYYTFKYATIFSKLCALKLAFYSNLKLKTKETRYMKINIKSKLSEFIKQNNLFDDNRIISYLPNITIETDKIKTIMINEVVPTNTNDDFYSVDKDADYLKTTIPLFDSAGIEVSNINDILDMGIYITNAVKLPKSEYTITRDTIKLHMPILEEEIKLFKNLEVVMLMGDVAKKSFNMITKKHIKKNVIPSISTYKLRNNELYYDNLRVFPSYIMTGGNILIEKSKFEMASEDIKKMFEIING</sequence>
<dbReference type="InterPro" id="IPR036895">
    <property type="entry name" value="Uracil-DNA_glycosylase-like_sf"/>
</dbReference>
<name>A0A0H3N8I4_CLODC</name>
<dbReference type="KEGG" id="cdc:CD196_0431"/>
<evidence type="ECO:0000313" key="2">
    <source>
        <dbReference type="EMBL" id="CBA60844.1"/>
    </source>
</evidence>
<accession>A0A0H3N8I4</accession>
<protein>
    <recommendedName>
        <fullName evidence="1">Uracil-DNA glycosylase-like domain-containing protein</fullName>
    </recommendedName>
</protein>
<dbReference type="Pfam" id="PF03167">
    <property type="entry name" value="UDG"/>
    <property type="match status" value="1"/>
</dbReference>
<evidence type="ECO:0000259" key="1">
    <source>
        <dbReference type="Pfam" id="PF03167"/>
    </source>
</evidence>
<dbReference type="InterPro" id="IPR005122">
    <property type="entry name" value="Uracil-DNA_glycosylase-like"/>
</dbReference>
<gene>
    <name evidence="2" type="ordered locus">CD196_0431</name>
</gene>
<evidence type="ECO:0000313" key="3">
    <source>
        <dbReference type="Proteomes" id="UP000002068"/>
    </source>
</evidence>
<dbReference type="SUPFAM" id="SSF52141">
    <property type="entry name" value="Uracil-DNA glycosylase-like"/>
    <property type="match status" value="1"/>
</dbReference>
<dbReference type="HOGENOM" id="CLU_116736_0_0_9"/>
<reference evidence="2 3" key="1">
    <citation type="journal article" date="2009" name="Genome Biol.">
        <title>Comparative genome and phenotypic analysis of Clostridium difficile 027 strains provides insight into the evolution of a hypervirulent bacterium.</title>
        <authorList>
            <person name="Stabler R.A."/>
            <person name="He M."/>
            <person name="Dawson L."/>
            <person name="Martin M."/>
            <person name="Valiente E."/>
            <person name="Corton C."/>
            <person name="Lawley T.D."/>
            <person name="Sebaihia M."/>
            <person name="Quail M.A."/>
            <person name="Rose G."/>
            <person name="Gerding D.N."/>
            <person name="Gibert M."/>
            <person name="Popoff M.R."/>
            <person name="Parkhill J."/>
            <person name="Dougan G."/>
            <person name="Wren B.W."/>
        </authorList>
    </citation>
    <scope>NUCLEOTIDE SEQUENCE [LARGE SCALE GENOMIC DNA]</scope>
    <source>
        <strain evidence="2 3">CD196</strain>
    </source>
</reference>